<reference evidence="2" key="1">
    <citation type="submission" date="2023-06" db="EMBL/GenBank/DDBJ databases">
        <authorList>
            <person name="Delattre M."/>
        </authorList>
    </citation>
    <scope>NUCLEOTIDE SEQUENCE</scope>
    <source>
        <strain evidence="2">AF72</strain>
    </source>
</reference>
<dbReference type="EMBL" id="CATQJA010000001">
    <property type="protein sequence ID" value="CAJ0557261.1"/>
    <property type="molecule type" value="Genomic_DNA"/>
</dbReference>
<accession>A0AA36C2Y7</accession>
<evidence type="ECO:0000313" key="2">
    <source>
        <dbReference type="EMBL" id="CAJ0557261.1"/>
    </source>
</evidence>
<keyword evidence="3" id="KW-1185">Reference proteome</keyword>
<feature type="region of interest" description="Disordered" evidence="1">
    <location>
        <begin position="153"/>
        <end position="176"/>
    </location>
</feature>
<comment type="caution">
    <text evidence="2">The sequence shown here is derived from an EMBL/GenBank/DDBJ whole genome shotgun (WGS) entry which is preliminary data.</text>
</comment>
<feature type="compositionally biased region" description="Basic residues" evidence="1">
    <location>
        <begin position="100"/>
        <end position="109"/>
    </location>
</feature>
<evidence type="ECO:0000256" key="1">
    <source>
        <dbReference type="SAM" id="MobiDB-lite"/>
    </source>
</evidence>
<dbReference type="Proteomes" id="UP001177023">
    <property type="component" value="Unassembled WGS sequence"/>
</dbReference>
<feature type="compositionally biased region" description="Polar residues" evidence="1">
    <location>
        <begin position="82"/>
        <end position="93"/>
    </location>
</feature>
<protein>
    <submittedName>
        <fullName evidence="2">Uncharacterized protein</fullName>
    </submittedName>
</protein>
<sequence length="191" mass="20546">MFVVVHPDTARGKISQISADPAADVEHLPAAEETTRLPFGALKLTQPSRVLVSVVSPLPSYRPPRKACVLAIVLASIVGGSSNSATGDSLSSSDPDHNLTIRRHVRPTPRSRPPATHTLPPVKTDGTPESVQPHRISVVGRFTRANTLSMHSSTRYFPDENPDSLPAGGRWSSKKSFCLRPRPGRISCGHP</sequence>
<evidence type="ECO:0000313" key="3">
    <source>
        <dbReference type="Proteomes" id="UP001177023"/>
    </source>
</evidence>
<dbReference type="AlphaFoldDB" id="A0AA36C2Y7"/>
<feature type="non-terminal residue" evidence="2">
    <location>
        <position position="191"/>
    </location>
</feature>
<gene>
    <name evidence="2" type="ORF">MSPICULIGERA_LOCUS19</name>
</gene>
<organism evidence="2 3">
    <name type="scientific">Mesorhabditis spiculigera</name>
    <dbReference type="NCBI Taxonomy" id="96644"/>
    <lineage>
        <taxon>Eukaryota</taxon>
        <taxon>Metazoa</taxon>
        <taxon>Ecdysozoa</taxon>
        <taxon>Nematoda</taxon>
        <taxon>Chromadorea</taxon>
        <taxon>Rhabditida</taxon>
        <taxon>Rhabditina</taxon>
        <taxon>Rhabditomorpha</taxon>
        <taxon>Rhabditoidea</taxon>
        <taxon>Rhabditidae</taxon>
        <taxon>Mesorhabditinae</taxon>
        <taxon>Mesorhabditis</taxon>
    </lineage>
</organism>
<feature type="region of interest" description="Disordered" evidence="1">
    <location>
        <begin position="82"/>
        <end position="131"/>
    </location>
</feature>
<name>A0AA36C2Y7_9BILA</name>
<proteinExistence type="predicted"/>